<feature type="region of interest" description="Disordered" evidence="1">
    <location>
        <begin position="120"/>
        <end position="152"/>
    </location>
</feature>
<name>A0A1E5NY35_9ACTN</name>
<gene>
    <name evidence="2" type="ORF">AS594_36900</name>
</gene>
<dbReference type="RefSeq" id="WP_069934042.1">
    <property type="nucleotide sequence ID" value="NZ_MEHJ01000002.1"/>
</dbReference>
<accession>A0A1E5NY35</accession>
<dbReference type="Proteomes" id="UP000095759">
    <property type="component" value="Unassembled WGS sequence"/>
</dbReference>
<evidence type="ECO:0000313" key="2">
    <source>
        <dbReference type="EMBL" id="OEJ21218.1"/>
    </source>
</evidence>
<organism evidence="2 3">
    <name type="scientific">Streptomyces agglomeratus</name>
    <dbReference type="NCBI Taxonomy" id="285458"/>
    <lineage>
        <taxon>Bacteria</taxon>
        <taxon>Bacillati</taxon>
        <taxon>Actinomycetota</taxon>
        <taxon>Actinomycetes</taxon>
        <taxon>Kitasatosporales</taxon>
        <taxon>Streptomycetaceae</taxon>
        <taxon>Streptomyces</taxon>
    </lineage>
</organism>
<dbReference type="AlphaFoldDB" id="A0A1E5NY35"/>
<sequence>MTATLQQIESSSRLLGDEVEAWLKQITPISSPANPLSASPVSAPAAEHGFDIKALVAAGVAEVERSQKATATAQQLARPGLLARITRRHLRPADRASVHIRRAAAELATGGWCRGVLRDTRPPAPPIYARSSRRAQETTKTSAQAIATTAGS</sequence>
<feature type="compositionally biased region" description="Polar residues" evidence="1">
    <location>
        <begin position="138"/>
        <end position="152"/>
    </location>
</feature>
<dbReference type="EMBL" id="MEHJ01000002">
    <property type="protein sequence ID" value="OEJ21218.1"/>
    <property type="molecule type" value="Genomic_DNA"/>
</dbReference>
<reference evidence="2 3" key="1">
    <citation type="submission" date="2016-08" db="EMBL/GenBank/DDBJ databases">
        <title>Complete genome sequence of Streptomyces agglomeratus strain 6-3-2, a novel anti-MRSA actinomycete isolated from Wuli of Tebit, China.</title>
        <authorList>
            <person name="Chen X."/>
        </authorList>
    </citation>
    <scope>NUCLEOTIDE SEQUENCE [LARGE SCALE GENOMIC DNA]</scope>
    <source>
        <strain evidence="2 3">6-3-2</strain>
    </source>
</reference>
<evidence type="ECO:0000256" key="1">
    <source>
        <dbReference type="SAM" id="MobiDB-lite"/>
    </source>
</evidence>
<proteinExistence type="predicted"/>
<evidence type="ECO:0000313" key="3">
    <source>
        <dbReference type="Proteomes" id="UP000095759"/>
    </source>
</evidence>
<keyword evidence="3" id="KW-1185">Reference proteome</keyword>
<comment type="caution">
    <text evidence="2">The sequence shown here is derived from an EMBL/GenBank/DDBJ whole genome shotgun (WGS) entry which is preliminary data.</text>
</comment>
<protein>
    <submittedName>
        <fullName evidence="2">Uncharacterized protein</fullName>
    </submittedName>
</protein>